<dbReference type="Pfam" id="PF01546">
    <property type="entry name" value="Peptidase_M20"/>
    <property type="match status" value="1"/>
</dbReference>
<dbReference type="Proteomes" id="UP000199544">
    <property type="component" value="Unassembled WGS sequence"/>
</dbReference>
<keyword evidence="1" id="KW-0479">Metal-binding</keyword>
<keyword evidence="4" id="KW-1185">Reference proteome</keyword>
<dbReference type="PANTHER" id="PTHR11014">
    <property type="entry name" value="PEPTIDASE M20 FAMILY MEMBER"/>
    <property type="match status" value="1"/>
</dbReference>
<keyword evidence="1" id="KW-0464">Manganese</keyword>
<sequence>MMQTETRPSSDTFKEKIYETFDHLHKHPELSWEEKETTKFVEQKLKDAGCHRVITFDDCTGVVGDIGNFSGDCPIIAIRADMDALYQEVDGKMQANHSCGHDAHMTLVLGVLYSINNNELLKKRIGVRFIFQPAEEVGAGALKLVEKGVVDEVDYLYGVHLRPIQELRSGFASPAIIHSATRSVQFEIDGEDAHGARPHLTQNAIEIGAYIMNALHSLYFDPTIPHSAKVTRFISGGKNTNIIPGKASMAIDMRAQTNGLMKELHQRVLEIIHNAQEIFRTPIHITDDYGIVAAESSEGAQEIAAKAIEKVLGSEKLAEGIITPGGDDFHYYKVNVPRLKATMIGLGCDLQPGLHHPDMQFEVDSLFNGIKIFTEILKIHSVED</sequence>
<dbReference type="GO" id="GO:0046872">
    <property type="term" value="F:metal ion binding"/>
    <property type="evidence" value="ECO:0007669"/>
    <property type="project" value="UniProtKB-KW"/>
</dbReference>
<dbReference type="EMBL" id="FNHW01000004">
    <property type="protein sequence ID" value="SDN43965.1"/>
    <property type="molecule type" value="Genomic_DNA"/>
</dbReference>
<evidence type="ECO:0000259" key="2">
    <source>
        <dbReference type="Pfam" id="PF07687"/>
    </source>
</evidence>
<proteinExistence type="predicted"/>
<evidence type="ECO:0000313" key="4">
    <source>
        <dbReference type="Proteomes" id="UP000199544"/>
    </source>
</evidence>
<dbReference type="SUPFAM" id="SSF53187">
    <property type="entry name" value="Zn-dependent exopeptidases"/>
    <property type="match status" value="1"/>
</dbReference>
<feature type="binding site" evidence="1">
    <location>
        <position position="355"/>
    </location>
    <ligand>
        <name>Mn(2+)</name>
        <dbReference type="ChEBI" id="CHEBI:29035"/>
        <label>2</label>
    </ligand>
</feature>
<dbReference type="InterPro" id="IPR011650">
    <property type="entry name" value="Peptidase_M20_dimer"/>
</dbReference>
<feature type="domain" description="Peptidase M20 dimerisation" evidence="2">
    <location>
        <begin position="183"/>
        <end position="275"/>
    </location>
</feature>
<dbReference type="PANTHER" id="PTHR11014:SF122">
    <property type="entry name" value="AMIDOHYDROLASE AMHX"/>
    <property type="match status" value="1"/>
</dbReference>
<dbReference type="Gene3D" id="3.40.630.10">
    <property type="entry name" value="Zn peptidases"/>
    <property type="match status" value="1"/>
</dbReference>
<dbReference type="SUPFAM" id="SSF55031">
    <property type="entry name" value="Bacterial exopeptidase dimerisation domain"/>
    <property type="match status" value="1"/>
</dbReference>
<dbReference type="CDD" id="cd08018">
    <property type="entry name" value="M20_Acy1_amhX-like"/>
    <property type="match status" value="1"/>
</dbReference>
<dbReference type="InterPro" id="IPR037484">
    <property type="entry name" value="AmhX-like"/>
</dbReference>
<name>A0A1H0BEE2_9BACL</name>
<dbReference type="InterPro" id="IPR036264">
    <property type="entry name" value="Bact_exopeptidase_dim_dom"/>
</dbReference>
<reference evidence="4" key="1">
    <citation type="submission" date="2016-10" db="EMBL/GenBank/DDBJ databases">
        <authorList>
            <person name="Varghese N."/>
            <person name="Submissions S."/>
        </authorList>
    </citation>
    <scope>NUCLEOTIDE SEQUENCE [LARGE SCALE GENOMIC DNA]</scope>
    <source>
        <strain evidence="4">CGMCC 1.6854</strain>
    </source>
</reference>
<dbReference type="Pfam" id="PF07687">
    <property type="entry name" value="M20_dimer"/>
    <property type="match status" value="1"/>
</dbReference>
<dbReference type="Gene3D" id="3.30.70.360">
    <property type="match status" value="1"/>
</dbReference>
<dbReference type="InterPro" id="IPR017439">
    <property type="entry name" value="Amidohydrolase"/>
</dbReference>
<feature type="binding site" evidence="1">
    <location>
        <position position="101"/>
    </location>
    <ligand>
        <name>Mn(2+)</name>
        <dbReference type="ChEBI" id="CHEBI:29035"/>
        <label>2</label>
    </ligand>
</feature>
<evidence type="ECO:0000313" key="3">
    <source>
        <dbReference type="EMBL" id="SDN43965.1"/>
    </source>
</evidence>
<dbReference type="STRING" id="459525.SAMN04488137_4496"/>
<dbReference type="NCBIfam" id="TIGR01891">
    <property type="entry name" value="amidohydrolases"/>
    <property type="match status" value="1"/>
</dbReference>
<feature type="binding site" evidence="1">
    <location>
        <position position="160"/>
    </location>
    <ligand>
        <name>Mn(2+)</name>
        <dbReference type="ChEBI" id="CHEBI:29035"/>
        <label>2</label>
    </ligand>
</feature>
<protein>
    <submittedName>
        <fullName evidence="3">Amidohydrolase</fullName>
    </submittedName>
</protein>
<comment type="cofactor">
    <cofactor evidence="1">
        <name>Mn(2+)</name>
        <dbReference type="ChEBI" id="CHEBI:29035"/>
    </cofactor>
    <text evidence="1">The Mn(2+) ion enhances activity.</text>
</comment>
<gene>
    <name evidence="3" type="ORF">SAMN04488137_4496</name>
</gene>
<feature type="binding site" evidence="1">
    <location>
        <position position="99"/>
    </location>
    <ligand>
        <name>Mn(2+)</name>
        <dbReference type="ChEBI" id="CHEBI:29035"/>
        <label>2</label>
    </ligand>
</feature>
<dbReference type="GO" id="GO:0016787">
    <property type="term" value="F:hydrolase activity"/>
    <property type="evidence" value="ECO:0007669"/>
    <property type="project" value="UniProtKB-KW"/>
</dbReference>
<dbReference type="InterPro" id="IPR002933">
    <property type="entry name" value="Peptidase_M20"/>
</dbReference>
<dbReference type="AlphaFoldDB" id="A0A1H0BEE2"/>
<accession>A0A1H0BEE2</accession>
<evidence type="ECO:0000256" key="1">
    <source>
        <dbReference type="PIRSR" id="PIRSR005962-1"/>
    </source>
</evidence>
<dbReference type="PIRSF" id="PIRSF005962">
    <property type="entry name" value="Pept_M20D_amidohydro"/>
    <property type="match status" value="1"/>
</dbReference>
<feature type="binding site" evidence="1">
    <location>
        <position position="136"/>
    </location>
    <ligand>
        <name>Mn(2+)</name>
        <dbReference type="ChEBI" id="CHEBI:29035"/>
        <label>2</label>
    </ligand>
</feature>
<keyword evidence="3" id="KW-0378">Hydrolase</keyword>
<organism evidence="3 4">
    <name type="scientific">Fictibacillus solisalsi</name>
    <dbReference type="NCBI Taxonomy" id="459525"/>
    <lineage>
        <taxon>Bacteria</taxon>
        <taxon>Bacillati</taxon>
        <taxon>Bacillota</taxon>
        <taxon>Bacilli</taxon>
        <taxon>Bacillales</taxon>
        <taxon>Fictibacillaceae</taxon>
        <taxon>Fictibacillus</taxon>
    </lineage>
</organism>